<geneLocation type="plasmid" evidence="4 5">
    <name>1</name>
</geneLocation>
<dbReference type="InterPro" id="IPR001789">
    <property type="entry name" value="Sig_transdc_resp-reg_receiver"/>
</dbReference>
<keyword evidence="5" id="KW-1185">Reference proteome</keyword>
<dbReference type="InterPro" id="IPR007492">
    <property type="entry name" value="LytTR_DNA-bd_dom"/>
</dbReference>
<dbReference type="InParanoid" id="W0RP10"/>
<dbReference type="InterPro" id="IPR046947">
    <property type="entry name" value="LytR-like"/>
</dbReference>
<keyword evidence="4" id="KW-0614">Plasmid</keyword>
<dbReference type="PROSITE" id="PS50930">
    <property type="entry name" value="HTH_LYTTR"/>
    <property type="match status" value="1"/>
</dbReference>
<organism evidence="4 5">
    <name type="scientific">Gemmatirosa kalamazoonensis</name>
    <dbReference type="NCBI Taxonomy" id="861299"/>
    <lineage>
        <taxon>Bacteria</taxon>
        <taxon>Pseudomonadati</taxon>
        <taxon>Gemmatimonadota</taxon>
        <taxon>Gemmatimonadia</taxon>
        <taxon>Gemmatimonadales</taxon>
        <taxon>Gemmatimonadaceae</taxon>
        <taxon>Gemmatirosa</taxon>
    </lineage>
</organism>
<dbReference type="GO" id="GO:0003677">
    <property type="term" value="F:DNA binding"/>
    <property type="evidence" value="ECO:0007669"/>
    <property type="project" value="InterPro"/>
</dbReference>
<dbReference type="SMART" id="SM00850">
    <property type="entry name" value="LytTR"/>
    <property type="match status" value="1"/>
</dbReference>
<reference evidence="4 5" key="1">
    <citation type="journal article" date="2014" name="Genome Announc.">
        <title>Genome Sequence and Methylome of Soil Bacterium Gemmatirosa kalamazoonensis KBS708T, a Member of the Rarely Cultivated Gemmatimonadetes Phylum.</title>
        <authorList>
            <person name="Debruyn J.M."/>
            <person name="Radosevich M."/>
            <person name="Wommack K.E."/>
            <person name="Polson S.W."/>
            <person name="Hauser L.J."/>
            <person name="Fawaz M.N."/>
            <person name="Korlach J."/>
            <person name="Tsai Y.C."/>
        </authorList>
    </citation>
    <scope>NUCLEOTIDE SEQUENCE [LARGE SCALE GENOMIC DNA]</scope>
    <source>
        <strain evidence="4 5">KBS708</strain>
        <plasmid evidence="5">Plasmid 1</plasmid>
    </source>
</reference>
<dbReference type="SMART" id="SM00448">
    <property type="entry name" value="REC"/>
    <property type="match status" value="1"/>
</dbReference>
<dbReference type="Proteomes" id="UP000019151">
    <property type="component" value="Plasmid 1"/>
</dbReference>
<evidence type="ECO:0000313" key="4">
    <source>
        <dbReference type="EMBL" id="AHG92734.1"/>
    </source>
</evidence>
<dbReference type="InterPro" id="IPR011006">
    <property type="entry name" value="CheY-like_superfamily"/>
</dbReference>
<feature type="modified residue" description="4-aspartylphosphate" evidence="1">
    <location>
        <position position="58"/>
    </location>
</feature>
<dbReference type="AlphaFoldDB" id="W0RP10"/>
<dbReference type="HOGENOM" id="CLU_000445_14_1_0"/>
<protein>
    <submittedName>
        <fullName evidence="4">Response regulator receiver</fullName>
    </submittedName>
</protein>
<accession>W0RP10</accession>
<evidence type="ECO:0000259" key="2">
    <source>
        <dbReference type="PROSITE" id="PS50110"/>
    </source>
</evidence>
<dbReference type="GO" id="GO:0000156">
    <property type="term" value="F:phosphorelay response regulator activity"/>
    <property type="evidence" value="ECO:0007669"/>
    <property type="project" value="InterPro"/>
</dbReference>
<feature type="domain" description="HTH LytTR-type" evidence="3">
    <location>
        <begin position="164"/>
        <end position="267"/>
    </location>
</feature>
<dbReference type="OrthoDB" id="9809318at2"/>
<name>W0RP10_9BACT</name>
<dbReference type="Pfam" id="PF00072">
    <property type="entry name" value="Response_reg"/>
    <property type="match status" value="1"/>
</dbReference>
<dbReference type="KEGG" id="gba:J421_5199"/>
<dbReference type="Gene3D" id="3.40.50.2300">
    <property type="match status" value="1"/>
</dbReference>
<sequence length="267" mass="29758">MTNARVRVVVADDEPLARDRVRMMLASRPGYEIVAEAGDGPAAVQAIVSHAPDVVFLDIKMPELDGFEVIAALRHLATPPAIVFTTAFRSYALQAFEVGAIDYLLKPFDADRFAQALARAEARRPRDAGTSLDPALVALLESLRDAQLARAEQARAEHAYPERFLVRGAKRLYFVRTGDIEWADAQGNYVRLHALGRKHMVRDTMAAFVAKLPADRFVRVHRSIVVSVDHIQHLEPHVRGEYVITLRDGTRVTSSRAYAETLRALLR</sequence>
<dbReference type="FunCoup" id="W0RP10">
    <property type="interactions" value="185"/>
</dbReference>
<proteinExistence type="predicted"/>
<dbReference type="RefSeq" id="WP_025414063.1">
    <property type="nucleotide sequence ID" value="NZ_CP007129.1"/>
</dbReference>
<dbReference type="SUPFAM" id="SSF52172">
    <property type="entry name" value="CheY-like"/>
    <property type="match status" value="1"/>
</dbReference>
<evidence type="ECO:0000259" key="3">
    <source>
        <dbReference type="PROSITE" id="PS50930"/>
    </source>
</evidence>
<dbReference type="EMBL" id="CP007129">
    <property type="protein sequence ID" value="AHG92734.1"/>
    <property type="molecule type" value="Genomic_DNA"/>
</dbReference>
<dbReference type="PANTHER" id="PTHR37299">
    <property type="entry name" value="TRANSCRIPTIONAL REGULATOR-RELATED"/>
    <property type="match status" value="1"/>
</dbReference>
<dbReference type="PANTHER" id="PTHR37299:SF1">
    <property type="entry name" value="STAGE 0 SPORULATION PROTEIN A HOMOLOG"/>
    <property type="match status" value="1"/>
</dbReference>
<gene>
    <name evidence="4" type="ORF">J421_5199</name>
</gene>
<dbReference type="PATRIC" id="fig|861299.3.peg.5255"/>
<feature type="domain" description="Response regulatory" evidence="2">
    <location>
        <begin position="7"/>
        <end position="121"/>
    </location>
</feature>
<dbReference type="PROSITE" id="PS50110">
    <property type="entry name" value="RESPONSE_REGULATORY"/>
    <property type="match status" value="1"/>
</dbReference>
<evidence type="ECO:0000313" key="5">
    <source>
        <dbReference type="Proteomes" id="UP000019151"/>
    </source>
</evidence>
<keyword evidence="1" id="KW-0597">Phosphoprotein</keyword>
<evidence type="ECO:0000256" key="1">
    <source>
        <dbReference type="PROSITE-ProRule" id="PRU00169"/>
    </source>
</evidence>
<dbReference type="Pfam" id="PF04397">
    <property type="entry name" value="LytTR"/>
    <property type="match status" value="1"/>
</dbReference>
<dbReference type="Gene3D" id="2.40.50.1020">
    <property type="entry name" value="LytTr DNA-binding domain"/>
    <property type="match status" value="1"/>
</dbReference>
<dbReference type="CDD" id="cd17532">
    <property type="entry name" value="REC_LytTR_AlgR-like"/>
    <property type="match status" value="1"/>
</dbReference>